<dbReference type="PANTHER" id="PTHR32309">
    <property type="entry name" value="TYROSINE-PROTEIN KINASE"/>
    <property type="match status" value="1"/>
</dbReference>
<evidence type="ECO:0000313" key="1">
    <source>
        <dbReference type="EMBL" id="SAL01128.1"/>
    </source>
</evidence>
<keyword evidence="1" id="KW-0812">Transmembrane</keyword>
<dbReference type="AlphaFoldDB" id="A0A158E2S1"/>
<protein>
    <submittedName>
        <fullName evidence="1">Capsule polysaccharide export ABC transporter transmembrane protein</fullName>
    </submittedName>
</protein>
<comment type="caution">
    <text evidence="1">The sequence shown here is derived from an EMBL/GenBank/DDBJ whole genome shotgun (WGS) entry which is preliminary data.</text>
</comment>
<dbReference type="Proteomes" id="UP000054911">
    <property type="component" value="Unassembled WGS sequence"/>
</dbReference>
<dbReference type="GO" id="GO:0004713">
    <property type="term" value="F:protein tyrosine kinase activity"/>
    <property type="evidence" value="ECO:0007669"/>
    <property type="project" value="TreeGrafter"/>
</dbReference>
<evidence type="ECO:0000313" key="2">
    <source>
        <dbReference type="Proteomes" id="UP000054911"/>
    </source>
</evidence>
<dbReference type="OrthoDB" id="9075862at2"/>
<name>A0A158E2S1_9BURK</name>
<keyword evidence="1" id="KW-0472">Membrane</keyword>
<reference evidence="1" key="1">
    <citation type="submission" date="2016-01" db="EMBL/GenBank/DDBJ databases">
        <authorList>
            <person name="Peeters C."/>
        </authorList>
    </citation>
    <scope>NUCLEOTIDE SEQUENCE [LARGE SCALE GENOMIC DNA]</scope>
    <source>
        <strain evidence="1">LMG 29323</strain>
    </source>
</reference>
<dbReference type="EMBL" id="FCOE02000064">
    <property type="protein sequence ID" value="SAL01128.1"/>
    <property type="molecule type" value="Genomic_DNA"/>
</dbReference>
<dbReference type="GO" id="GO:0005886">
    <property type="term" value="C:plasma membrane"/>
    <property type="evidence" value="ECO:0007669"/>
    <property type="project" value="TreeGrafter"/>
</dbReference>
<dbReference type="STRING" id="1777141.AWB80_08056"/>
<accession>A0A158E2S1</accession>
<gene>
    <name evidence="1" type="ORF">AWB80_08056</name>
</gene>
<dbReference type="InterPro" id="IPR050445">
    <property type="entry name" value="Bact_polysacc_biosynth/exp"/>
</dbReference>
<dbReference type="PANTHER" id="PTHR32309:SF13">
    <property type="entry name" value="FERRIC ENTEROBACTIN TRANSPORT PROTEIN FEPE"/>
    <property type="match status" value="1"/>
</dbReference>
<keyword evidence="2" id="KW-1185">Reference proteome</keyword>
<proteinExistence type="predicted"/>
<organism evidence="1 2">
    <name type="scientific">Caballeronia pedi</name>
    <dbReference type="NCBI Taxonomy" id="1777141"/>
    <lineage>
        <taxon>Bacteria</taxon>
        <taxon>Pseudomonadati</taxon>
        <taxon>Pseudomonadota</taxon>
        <taxon>Betaproteobacteria</taxon>
        <taxon>Burkholderiales</taxon>
        <taxon>Burkholderiaceae</taxon>
        <taxon>Caballeronia</taxon>
    </lineage>
</organism>
<sequence>MLALIFAPVVLSIVYASFIALPRYSAEARFSVRASTAQSPVSNAASFLTSGDGSGLAAGFVDGWAVSDFLNSRDCMLQLDRKIGLRKRLAHDSFDIANRLADGASQDDLYRAYRSAVKVSYNMMEQVDVMKVSAYSPADAALISAALIDLAQDFVNRMDQKGVEDALKVSREAVALAQREAQGARAALTKWRVDNQNMDPAANAAMLLNLAGQIEAELSTAQLSLDKIRALGNPDHPMLAPTAAQVAALKQRLADVRQRMSGKGNTQATQLEQYEQLKNAQVFADSNLNAVQQGYQQAFTDTLKLQRYLTVISKPLPSDRPTSPDALLLALEALAVGFALALFAKLATSVGRAFLQG</sequence>